<keyword evidence="7 18" id="KW-0732">Signal</keyword>
<dbReference type="InterPro" id="IPR050647">
    <property type="entry name" value="Plant_LRR-RLKs"/>
</dbReference>
<evidence type="ECO:0000313" key="20">
    <source>
        <dbReference type="EMBL" id="RRT54028.1"/>
    </source>
</evidence>
<evidence type="ECO:0000256" key="12">
    <source>
        <dbReference type="ARBA" id="ARBA00022989"/>
    </source>
</evidence>
<feature type="signal peptide" evidence="18">
    <location>
        <begin position="1"/>
        <end position="34"/>
    </location>
</feature>
<dbReference type="FunFam" id="3.80.10.10:FF:000077">
    <property type="entry name" value="LRR receptor-like serine/threonine-protein kinase ERL1"/>
    <property type="match status" value="1"/>
</dbReference>
<comment type="caution">
    <text evidence="20">The sequence shown here is derived from an EMBL/GenBank/DDBJ whole genome shotgun (WGS) entry which is preliminary data.</text>
</comment>
<keyword evidence="13" id="KW-0472">Membrane</keyword>
<evidence type="ECO:0000256" key="1">
    <source>
        <dbReference type="ARBA" id="ARBA00004162"/>
    </source>
</evidence>
<dbReference type="SMART" id="SM00369">
    <property type="entry name" value="LRR_TYP"/>
    <property type="match status" value="5"/>
</dbReference>
<evidence type="ECO:0000256" key="17">
    <source>
        <dbReference type="SAM" id="MobiDB-lite"/>
    </source>
</evidence>
<dbReference type="GO" id="GO:0005524">
    <property type="term" value="F:ATP binding"/>
    <property type="evidence" value="ECO:0007669"/>
    <property type="project" value="UniProtKB-UniRule"/>
</dbReference>
<dbReference type="PROSITE" id="PS00108">
    <property type="entry name" value="PROTEIN_KINASE_ST"/>
    <property type="match status" value="1"/>
</dbReference>
<comment type="subcellular location">
    <subcellularLocation>
        <location evidence="1">Cell membrane</location>
        <topology evidence="1">Single-pass membrane protein</topology>
    </subcellularLocation>
    <subcellularLocation>
        <location evidence="2">Membrane</location>
        <topology evidence="2">Single-pass type I membrane protein</topology>
    </subcellularLocation>
</comment>
<keyword evidence="15" id="KW-0325">Glycoprotein</keyword>
<evidence type="ECO:0000256" key="4">
    <source>
        <dbReference type="ARBA" id="ARBA00022614"/>
    </source>
</evidence>
<dbReference type="InterPro" id="IPR008271">
    <property type="entry name" value="Ser/Thr_kinase_AS"/>
</dbReference>
<dbReference type="Pfam" id="PF08263">
    <property type="entry name" value="LRRNT_2"/>
    <property type="match status" value="1"/>
</dbReference>
<dbReference type="CDD" id="cd14066">
    <property type="entry name" value="STKc_IRAK"/>
    <property type="match status" value="1"/>
</dbReference>
<dbReference type="AlphaFoldDB" id="A0A426YQM9"/>
<dbReference type="GO" id="GO:0005886">
    <property type="term" value="C:plasma membrane"/>
    <property type="evidence" value="ECO:0007669"/>
    <property type="project" value="UniProtKB-SubCell"/>
</dbReference>
<dbReference type="SUPFAM" id="SSF56112">
    <property type="entry name" value="Protein kinase-like (PK-like)"/>
    <property type="match status" value="1"/>
</dbReference>
<evidence type="ECO:0000256" key="13">
    <source>
        <dbReference type="ARBA" id="ARBA00023136"/>
    </source>
</evidence>
<feature type="binding site" evidence="16">
    <location>
        <position position="542"/>
    </location>
    <ligand>
        <name>ATP</name>
        <dbReference type="ChEBI" id="CHEBI:30616"/>
    </ligand>
</feature>
<evidence type="ECO:0000313" key="21">
    <source>
        <dbReference type="Proteomes" id="UP000287651"/>
    </source>
</evidence>
<sequence>MSSRASSHRGSKMAARTTREVSFFLLSYLSLCFALRVASQTVSDDDKRILLQIKREWRDQPVLASWNDTTTSSYCAWTGVGCAADGSVVDITLDGQTTPKISQPIPRSLCSLRNLTYLDLSYNNIPGSFPTSLYNCSSLRYLDLSQNRFVGVIPDDVDRLSRLLTHLDLSSNNFSGDVPPAIGRSPAIQELFLNNNLFNGSFPAEIGNLSRLRTLGLAYNPFAPNGIPPEFGNLTQLGYLWMTSANLVGQIPPSFSKLEALVQLDLSENSLTGTIPAGIWALPNLVYLYLYKNDLSGPITIDGTIGALRLEEIDVSMNQINGSIPQDFGKLQNLSVLFMYYNRLSGEIPASIGLLPSLTDLRLFNNSLTGVLPPDLGKHCRLWNIEVDDNKISGELPDGLCDGGAFTSIVVFNNNMSGKIPPSLGSCSTLDNIQVQSNRFSGEVPDGIWSAVNLTTVIMGNNAFSGGLPDKLPWNLTRDCKKRSNGSDPAVWNVTSFQSVDFTESNITRGIKEENLIGSGGSGNVYKVDLRNRALETVAVKKIWSSGKLDSKLEKEFQSEVKFMGSIRHKNIIKLLCCISSPDAKLLVYEYMENGSLDRWLHGKRAAPLHWPTRLEIAVGSARGLCYMHHDCSPPIIHRDVKSSNILLDTEFNAKIADFGLARMLVKPGQPDTVSVIAGSFGYMAPGGWSSSYAECGYSRRLNEKVDVYSFGVVLLELTTGRQANNEGEQCNLAEWAWKQMQEGANLRDAVDPAIKDSPQMDDITTVFKLGLLCTESLPSRRPSMKDVLQILNQCNRPGADDCKPCAERDVVPLLSSKTGSRRKGSPDDGDESGLACNV</sequence>
<dbReference type="Pfam" id="PF00069">
    <property type="entry name" value="Pkinase"/>
    <property type="match status" value="1"/>
</dbReference>
<feature type="domain" description="Protein kinase" evidence="19">
    <location>
        <begin position="511"/>
        <end position="800"/>
    </location>
</feature>
<keyword evidence="8" id="KW-0677">Repeat</keyword>
<name>A0A426YQM9_ENSVE</name>
<feature type="chain" id="PRO_5019241674" description="Protein kinase domain-containing protein" evidence="18">
    <location>
        <begin position="35"/>
        <end position="839"/>
    </location>
</feature>
<dbReference type="Gene3D" id="3.80.10.10">
    <property type="entry name" value="Ribonuclease Inhibitor"/>
    <property type="match status" value="4"/>
</dbReference>
<evidence type="ECO:0000256" key="3">
    <source>
        <dbReference type="ARBA" id="ARBA00008684"/>
    </source>
</evidence>
<dbReference type="InterPro" id="IPR013210">
    <property type="entry name" value="LRR_N_plant-typ"/>
</dbReference>
<protein>
    <recommendedName>
        <fullName evidence="19">Protein kinase domain-containing protein</fullName>
    </recommendedName>
</protein>
<dbReference type="GO" id="GO:0004672">
    <property type="term" value="F:protein kinase activity"/>
    <property type="evidence" value="ECO:0007669"/>
    <property type="project" value="InterPro"/>
</dbReference>
<gene>
    <name evidence="20" type="ORF">B296_00021551</name>
</gene>
<dbReference type="InterPro" id="IPR011009">
    <property type="entry name" value="Kinase-like_dom_sf"/>
</dbReference>
<dbReference type="InterPro" id="IPR017441">
    <property type="entry name" value="Protein_kinase_ATP_BS"/>
</dbReference>
<dbReference type="SUPFAM" id="SSF52047">
    <property type="entry name" value="RNI-like"/>
    <property type="match status" value="1"/>
</dbReference>
<evidence type="ECO:0000256" key="8">
    <source>
        <dbReference type="ARBA" id="ARBA00022737"/>
    </source>
</evidence>
<evidence type="ECO:0000256" key="2">
    <source>
        <dbReference type="ARBA" id="ARBA00004479"/>
    </source>
</evidence>
<keyword evidence="12" id="KW-1133">Transmembrane helix</keyword>
<dbReference type="Proteomes" id="UP000287651">
    <property type="component" value="Unassembled WGS sequence"/>
</dbReference>
<keyword evidence="9 16" id="KW-0547">Nucleotide-binding</keyword>
<dbReference type="InterPro" id="IPR003591">
    <property type="entry name" value="Leu-rich_rpt_typical-subtyp"/>
</dbReference>
<proteinExistence type="inferred from homology"/>
<keyword evidence="4" id="KW-0433">Leucine-rich repeat</keyword>
<evidence type="ECO:0000256" key="15">
    <source>
        <dbReference type="ARBA" id="ARBA00023180"/>
    </source>
</evidence>
<dbReference type="PROSITE" id="PS50011">
    <property type="entry name" value="PROTEIN_KINASE_DOM"/>
    <property type="match status" value="1"/>
</dbReference>
<keyword evidence="14" id="KW-0675">Receptor</keyword>
<dbReference type="Gene3D" id="3.30.200.20">
    <property type="entry name" value="Phosphorylase Kinase, domain 1"/>
    <property type="match status" value="1"/>
</dbReference>
<dbReference type="PROSITE" id="PS00107">
    <property type="entry name" value="PROTEIN_KINASE_ATP"/>
    <property type="match status" value="1"/>
</dbReference>
<dbReference type="Gene3D" id="1.10.510.10">
    <property type="entry name" value="Transferase(Phosphotransferase) domain 1"/>
    <property type="match status" value="1"/>
</dbReference>
<evidence type="ECO:0000256" key="9">
    <source>
        <dbReference type="ARBA" id="ARBA00022741"/>
    </source>
</evidence>
<dbReference type="InterPro" id="IPR032675">
    <property type="entry name" value="LRR_dom_sf"/>
</dbReference>
<evidence type="ECO:0000259" key="19">
    <source>
        <dbReference type="PROSITE" id="PS50011"/>
    </source>
</evidence>
<accession>A0A426YQM9</accession>
<dbReference type="SMART" id="SM00220">
    <property type="entry name" value="S_TKc"/>
    <property type="match status" value="1"/>
</dbReference>
<dbReference type="InterPro" id="IPR000719">
    <property type="entry name" value="Prot_kinase_dom"/>
</dbReference>
<keyword evidence="10" id="KW-0418">Kinase</keyword>
<dbReference type="Pfam" id="PF13855">
    <property type="entry name" value="LRR_8"/>
    <property type="match status" value="3"/>
</dbReference>
<dbReference type="Pfam" id="PF00560">
    <property type="entry name" value="LRR_1"/>
    <property type="match status" value="2"/>
</dbReference>
<organism evidence="20 21">
    <name type="scientific">Ensete ventricosum</name>
    <name type="common">Abyssinian banana</name>
    <name type="synonym">Musa ensete</name>
    <dbReference type="NCBI Taxonomy" id="4639"/>
    <lineage>
        <taxon>Eukaryota</taxon>
        <taxon>Viridiplantae</taxon>
        <taxon>Streptophyta</taxon>
        <taxon>Embryophyta</taxon>
        <taxon>Tracheophyta</taxon>
        <taxon>Spermatophyta</taxon>
        <taxon>Magnoliopsida</taxon>
        <taxon>Liliopsida</taxon>
        <taxon>Zingiberales</taxon>
        <taxon>Musaceae</taxon>
        <taxon>Ensete</taxon>
    </lineage>
</organism>
<comment type="similarity">
    <text evidence="3">Belongs to the protein kinase superfamily. Ser/Thr protein kinase family.</text>
</comment>
<dbReference type="FunFam" id="1.10.510.10:FF:000365">
    <property type="entry name" value="Leucine-rich repeat receptor-like serine/threonine-protein kinase At1g17230"/>
    <property type="match status" value="1"/>
</dbReference>
<dbReference type="GO" id="GO:0033612">
    <property type="term" value="F:receptor serine/threonine kinase binding"/>
    <property type="evidence" value="ECO:0007669"/>
    <property type="project" value="TreeGrafter"/>
</dbReference>
<feature type="region of interest" description="Disordered" evidence="17">
    <location>
        <begin position="814"/>
        <end position="839"/>
    </location>
</feature>
<evidence type="ECO:0000256" key="11">
    <source>
        <dbReference type="ARBA" id="ARBA00022840"/>
    </source>
</evidence>
<dbReference type="PANTHER" id="PTHR48056:SF29">
    <property type="entry name" value="RECEPTOR-LIKE PROTEIN KINASE HSL1"/>
    <property type="match status" value="1"/>
</dbReference>
<evidence type="ECO:0000256" key="14">
    <source>
        <dbReference type="ARBA" id="ARBA00023170"/>
    </source>
</evidence>
<evidence type="ECO:0000256" key="16">
    <source>
        <dbReference type="PROSITE-ProRule" id="PRU10141"/>
    </source>
</evidence>
<evidence type="ECO:0000256" key="7">
    <source>
        <dbReference type="ARBA" id="ARBA00022729"/>
    </source>
</evidence>
<dbReference type="EMBL" id="AMZH03010816">
    <property type="protein sequence ID" value="RRT54028.1"/>
    <property type="molecule type" value="Genomic_DNA"/>
</dbReference>
<dbReference type="PANTHER" id="PTHR48056">
    <property type="entry name" value="LRR RECEPTOR-LIKE SERINE/THREONINE-PROTEIN KINASE-RELATED"/>
    <property type="match status" value="1"/>
</dbReference>
<evidence type="ECO:0000256" key="5">
    <source>
        <dbReference type="ARBA" id="ARBA00022679"/>
    </source>
</evidence>
<dbReference type="FunFam" id="3.80.10.10:FF:000221">
    <property type="entry name" value="Leucine-rich repeat receptor-like protein kinase PXL1"/>
    <property type="match status" value="1"/>
</dbReference>
<dbReference type="FunFam" id="3.80.10.10:FF:000041">
    <property type="entry name" value="LRR receptor-like serine/threonine-protein kinase ERECTA"/>
    <property type="match status" value="1"/>
</dbReference>
<keyword evidence="5" id="KW-0808">Transferase</keyword>
<keyword evidence="11 16" id="KW-0067">ATP-binding</keyword>
<dbReference type="InterPro" id="IPR001611">
    <property type="entry name" value="Leu-rich_rpt"/>
</dbReference>
<evidence type="ECO:0000256" key="10">
    <source>
        <dbReference type="ARBA" id="ARBA00022777"/>
    </source>
</evidence>
<evidence type="ECO:0000256" key="6">
    <source>
        <dbReference type="ARBA" id="ARBA00022692"/>
    </source>
</evidence>
<reference evidence="20 21" key="1">
    <citation type="journal article" date="2014" name="Agronomy (Basel)">
        <title>A Draft Genome Sequence for Ensete ventricosum, the Drought-Tolerant Tree Against Hunger.</title>
        <authorList>
            <person name="Harrison J."/>
            <person name="Moore K.A."/>
            <person name="Paszkiewicz K."/>
            <person name="Jones T."/>
            <person name="Grant M."/>
            <person name="Ambacheew D."/>
            <person name="Muzemil S."/>
            <person name="Studholme D.J."/>
        </authorList>
    </citation>
    <scope>NUCLEOTIDE SEQUENCE [LARGE SCALE GENOMIC DNA]</scope>
</reference>
<keyword evidence="6" id="KW-0812">Transmembrane</keyword>
<evidence type="ECO:0000256" key="18">
    <source>
        <dbReference type="SAM" id="SignalP"/>
    </source>
</evidence>